<proteinExistence type="inferred from homology"/>
<evidence type="ECO:0000313" key="15">
    <source>
        <dbReference type="RefSeq" id="XP_035868245.1"/>
    </source>
</evidence>
<dbReference type="PROSITE" id="PS50905">
    <property type="entry name" value="FERRITIN_LIKE"/>
    <property type="match status" value="1"/>
</dbReference>
<name>A0A7E6CMS8_9CHIR</name>
<dbReference type="GO" id="GO:0006826">
    <property type="term" value="P:iron ion transport"/>
    <property type="evidence" value="ECO:0007669"/>
    <property type="project" value="InterPro"/>
</dbReference>
<accession>A0A7E6CMS8</accession>
<dbReference type="Gene3D" id="1.20.1260.10">
    <property type="match status" value="1"/>
</dbReference>
<dbReference type="PANTHER" id="PTHR11431">
    <property type="entry name" value="FERRITIN"/>
    <property type="match status" value="1"/>
</dbReference>
<comment type="function">
    <text evidence="9">Stores iron in a soluble, non-toxic, readily available form. Important for iron homeostasis. Has ferroxidase activity. Iron is taken up in the ferrous form and deposited as ferric hydroxides after oxidation. Also plays a role in delivery of iron to cells. Mediates iron uptake in capsule cells of the developing kidney. Delivery to lysosomes is mediated by the cargo receptor NCOA4 for autophagic degradation and release of iron.</text>
</comment>
<evidence type="ECO:0000256" key="10">
    <source>
        <dbReference type="ARBA" id="ARBA00047990"/>
    </source>
</evidence>
<dbReference type="InterPro" id="IPR008331">
    <property type="entry name" value="Ferritin_DPS_dom"/>
</dbReference>
<evidence type="ECO:0000256" key="7">
    <source>
        <dbReference type="ARBA" id="ARBA00023228"/>
    </source>
</evidence>
<dbReference type="Proteomes" id="UP000504628">
    <property type="component" value="Chromosome 1"/>
</dbReference>
<dbReference type="GO" id="GO:0005776">
    <property type="term" value="C:autophagosome"/>
    <property type="evidence" value="ECO:0007669"/>
    <property type="project" value="UniProtKB-SubCell"/>
</dbReference>
<evidence type="ECO:0000259" key="13">
    <source>
        <dbReference type="PROSITE" id="PS50905"/>
    </source>
</evidence>
<dbReference type="SUPFAM" id="SSF47240">
    <property type="entry name" value="Ferritin-like"/>
    <property type="match status" value="1"/>
</dbReference>
<evidence type="ECO:0000256" key="12">
    <source>
        <dbReference type="RuleBase" id="RU361145"/>
    </source>
</evidence>
<dbReference type="InterPro" id="IPR009078">
    <property type="entry name" value="Ferritin-like_SF"/>
</dbReference>
<dbReference type="GO" id="GO:0004322">
    <property type="term" value="F:ferroxidase activity"/>
    <property type="evidence" value="ECO:0007669"/>
    <property type="project" value="UniProtKB-EC"/>
</dbReference>
<keyword evidence="5 11" id="KW-0479">Metal-binding</keyword>
<organism evidence="14 15">
    <name type="scientific">Phyllostomus discolor</name>
    <name type="common">pale spear-nosed bat</name>
    <dbReference type="NCBI Taxonomy" id="89673"/>
    <lineage>
        <taxon>Eukaryota</taxon>
        <taxon>Metazoa</taxon>
        <taxon>Chordata</taxon>
        <taxon>Craniata</taxon>
        <taxon>Vertebrata</taxon>
        <taxon>Euteleostomi</taxon>
        <taxon>Mammalia</taxon>
        <taxon>Eutheria</taxon>
        <taxon>Laurasiatheria</taxon>
        <taxon>Chiroptera</taxon>
        <taxon>Yangochiroptera</taxon>
        <taxon>Phyllostomidae</taxon>
        <taxon>Phyllostominae</taxon>
        <taxon>Phyllostomus</taxon>
    </lineage>
</organism>
<comment type="similarity">
    <text evidence="3 12">Belongs to the ferritin family.</text>
</comment>
<evidence type="ECO:0000256" key="5">
    <source>
        <dbReference type="ARBA" id="ARBA00022723"/>
    </source>
</evidence>
<evidence type="ECO:0000256" key="11">
    <source>
        <dbReference type="PIRSR" id="PIRSR601519-1"/>
    </source>
</evidence>
<comment type="function">
    <text evidence="12">Stores iron in a soluble, non-toxic, readily available form. Important for iron homeostasis. Iron is taken up in the ferrous form and deposited as ferric hydroxides after oxidation.</text>
</comment>
<dbReference type="Pfam" id="PF00210">
    <property type="entry name" value="Ferritin"/>
    <property type="match status" value="1"/>
</dbReference>
<dbReference type="RefSeq" id="XP_035868245.1">
    <property type="nucleotide sequence ID" value="XM_036012352.1"/>
</dbReference>
<reference evidence="15" key="1">
    <citation type="submission" date="2025-08" db="UniProtKB">
        <authorList>
            <consortium name="RefSeq"/>
        </authorList>
    </citation>
    <scope>IDENTIFICATION</scope>
    <source>
        <tissue evidence="15">Muscle</tissue>
    </source>
</reference>
<evidence type="ECO:0000256" key="3">
    <source>
        <dbReference type="ARBA" id="ARBA00007513"/>
    </source>
</evidence>
<dbReference type="PANTHER" id="PTHR11431:SF37">
    <property type="entry name" value="FERRITIN HEAVY CHAIN"/>
    <property type="match status" value="1"/>
</dbReference>
<evidence type="ECO:0000256" key="9">
    <source>
        <dbReference type="ARBA" id="ARBA00045964"/>
    </source>
</evidence>
<dbReference type="InterPro" id="IPR009040">
    <property type="entry name" value="Ferritin-like_diiron"/>
</dbReference>
<dbReference type="GO" id="GO:0006879">
    <property type="term" value="P:intracellular iron ion homeostasis"/>
    <property type="evidence" value="ECO:0007669"/>
    <property type="project" value="UniProtKB-KW"/>
</dbReference>
<comment type="subunit">
    <text evidence="8">Oligomer of 24 subunits. There are two types of subunits: L (light) chain and H (heavy) chain. The major chain can be light or heavy, depending on the species and tissue type. The functional molecule forms a roughly spherical shell with a diameter of 12 nm and contains a central cavity into which the insoluble mineral iron core is deposited. Interacts with NCOA4; NCOA4 promotes targeting of the iron-binding ferritin complex to autolysosomes following starvation or iron depletion.</text>
</comment>
<feature type="binding site" evidence="11">
    <location>
        <position position="148"/>
    </location>
    <ligand>
        <name>Fe cation</name>
        <dbReference type="ChEBI" id="CHEBI:24875"/>
        <label>1</label>
    </ligand>
</feature>
<comment type="subcellular location">
    <subcellularLocation>
        <location evidence="2">Cytoplasmic vesicle</location>
        <location evidence="2">Autophagosome</location>
    </subcellularLocation>
    <subcellularLocation>
        <location evidence="1">Lysosome</location>
    </subcellularLocation>
</comment>
<sequence length="158" mass="17608">MLRPSQCLSQISTSPLKTAPDSLLQESLGFPASTVLGWNLVLTPSHPSLLPRSILLPPLTTLLDHPKFPATTPVPRSCLSSAAITTTSVSQVRQNLPQDSRPPLTTRSTQSSVSYVYLSMSYYFDRNDVALKNFAECFLHQSHEEREHTEKLMKLQDQ</sequence>
<dbReference type="GeneID" id="114492009"/>
<dbReference type="GO" id="GO:0008198">
    <property type="term" value="F:ferrous iron binding"/>
    <property type="evidence" value="ECO:0007669"/>
    <property type="project" value="TreeGrafter"/>
</dbReference>
<dbReference type="GO" id="GO:0005764">
    <property type="term" value="C:lysosome"/>
    <property type="evidence" value="ECO:0007669"/>
    <property type="project" value="UniProtKB-SubCell"/>
</dbReference>
<dbReference type="InterPro" id="IPR001519">
    <property type="entry name" value="Ferritin"/>
</dbReference>
<evidence type="ECO:0000256" key="6">
    <source>
        <dbReference type="ARBA" id="ARBA00023004"/>
    </source>
</evidence>
<feature type="domain" description="Ferritin-like diiron" evidence="13">
    <location>
        <begin position="93"/>
        <end position="158"/>
    </location>
</feature>
<gene>
    <name evidence="15" type="primary">LOC114492009</name>
</gene>
<evidence type="ECO:0000256" key="1">
    <source>
        <dbReference type="ARBA" id="ARBA00004371"/>
    </source>
</evidence>
<feature type="binding site" evidence="11">
    <location>
        <position position="145"/>
    </location>
    <ligand>
        <name>Fe cation</name>
        <dbReference type="ChEBI" id="CHEBI:24875"/>
        <label>1</label>
    </ligand>
</feature>
<keyword evidence="7" id="KW-0458">Lysosome</keyword>
<keyword evidence="4 12" id="KW-0409">Iron storage</keyword>
<keyword evidence="14" id="KW-1185">Reference proteome</keyword>
<dbReference type="InParanoid" id="A0A7E6CMS8"/>
<evidence type="ECO:0000256" key="4">
    <source>
        <dbReference type="ARBA" id="ARBA00022434"/>
    </source>
</evidence>
<dbReference type="KEGG" id="pdic:114492009"/>
<evidence type="ECO:0000256" key="2">
    <source>
        <dbReference type="ARBA" id="ARBA00004419"/>
    </source>
</evidence>
<dbReference type="AlphaFoldDB" id="A0A7E6CMS8"/>
<protein>
    <recommendedName>
        <fullName evidence="12">Ferritin</fullName>
    </recommendedName>
</protein>
<evidence type="ECO:0000256" key="8">
    <source>
        <dbReference type="ARBA" id="ARBA00044959"/>
    </source>
</evidence>
<dbReference type="GO" id="GO:0008199">
    <property type="term" value="F:ferric iron binding"/>
    <property type="evidence" value="ECO:0007669"/>
    <property type="project" value="InterPro"/>
</dbReference>
<evidence type="ECO:0000313" key="14">
    <source>
        <dbReference type="Proteomes" id="UP000504628"/>
    </source>
</evidence>
<dbReference type="InterPro" id="IPR012347">
    <property type="entry name" value="Ferritin-like"/>
</dbReference>
<keyword evidence="6 11" id="KW-0408">Iron</keyword>
<comment type="catalytic activity">
    <reaction evidence="10">
        <text>4 Fe(2+) + O2 + 4 H(+) = 4 Fe(3+) + 2 H2O</text>
        <dbReference type="Rhea" id="RHEA:11148"/>
        <dbReference type="ChEBI" id="CHEBI:15377"/>
        <dbReference type="ChEBI" id="CHEBI:15378"/>
        <dbReference type="ChEBI" id="CHEBI:15379"/>
        <dbReference type="ChEBI" id="CHEBI:29033"/>
        <dbReference type="ChEBI" id="CHEBI:29034"/>
        <dbReference type="EC" id="1.16.3.1"/>
    </reaction>
</comment>